<dbReference type="Proteomes" id="UP001642409">
    <property type="component" value="Unassembled WGS sequence"/>
</dbReference>
<keyword evidence="3" id="KW-0378">Hydrolase</keyword>
<comment type="caution">
    <text evidence="6">The sequence shown here is derived from an EMBL/GenBank/DDBJ whole genome shotgun (WGS) entry which is preliminary data.</text>
</comment>
<reference evidence="6" key="1">
    <citation type="submission" date="2023-06" db="EMBL/GenBank/DDBJ databases">
        <authorList>
            <person name="Kurt Z."/>
        </authorList>
    </citation>
    <scope>NUCLEOTIDE SEQUENCE</scope>
</reference>
<evidence type="ECO:0000313" key="8">
    <source>
        <dbReference type="EMBL" id="CAL6041227.1"/>
    </source>
</evidence>
<reference evidence="7 9" key="2">
    <citation type="submission" date="2024-07" db="EMBL/GenBank/DDBJ databases">
        <authorList>
            <person name="Akdeniz Z."/>
        </authorList>
    </citation>
    <scope>NUCLEOTIDE SEQUENCE [LARGE SCALE GENOMIC DNA]</scope>
</reference>
<dbReference type="EMBL" id="CATOUU010000495">
    <property type="protein sequence ID" value="CAI9931599.1"/>
    <property type="molecule type" value="Genomic_DNA"/>
</dbReference>
<dbReference type="EMBL" id="CAXDID020000142">
    <property type="protein sequence ID" value="CAL6039307.1"/>
    <property type="molecule type" value="Genomic_DNA"/>
</dbReference>
<evidence type="ECO:0000313" key="5">
    <source>
        <dbReference type="EMBL" id="CAI9918268.1"/>
    </source>
</evidence>
<sequence>MPKAYCCKNCSNPLFLDVHVGQHNAVEKKFDSKQQCQIFIKDKLKWMNFDGQEGQILCPKCQAKLGRYVWHGDTCSCGNLVIPYIAFIPSKINTQEYQ</sequence>
<evidence type="ECO:0000256" key="2">
    <source>
        <dbReference type="ARBA" id="ARBA00013064"/>
    </source>
</evidence>
<keyword evidence="4" id="KW-0904">Protein phosphatase</keyword>
<evidence type="ECO:0000313" key="9">
    <source>
        <dbReference type="Proteomes" id="UP001642409"/>
    </source>
</evidence>
<gene>
    <name evidence="6" type="ORF">HINF_LOCUS19244</name>
    <name evidence="7" type="ORF">HINF_LOCUS37791</name>
    <name evidence="8" type="ORF">HINF_LOCUS38880</name>
    <name evidence="5" type="ORF">HINF_LOCUS5913</name>
</gene>
<dbReference type="GO" id="GO:0004725">
    <property type="term" value="F:protein tyrosine phosphatase activity"/>
    <property type="evidence" value="ECO:0007669"/>
    <property type="project" value="UniProtKB-EC"/>
</dbReference>
<dbReference type="EC" id="3.1.3.48" evidence="2"/>
<proteinExistence type="inferred from homology"/>
<evidence type="ECO:0000313" key="6">
    <source>
        <dbReference type="EMBL" id="CAI9931599.1"/>
    </source>
</evidence>
<organism evidence="6">
    <name type="scientific">Hexamita inflata</name>
    <dbReference type="NCBI Taxonomy" id="28002"/>
    <lineage>
        <taxon>Eukaryota</taxon>
        <taxon>Metamonada</taxon>
        <taxon>Diplomonadida</taxon>
        <taxon>Hexamitidae</taxon>
        <taxon>Hexamitinae</taxon>
        <taxon>Hexamita</taxon>
    </lineage>
</organism>
<evidence type="ECO:0000256" key="4">
    <source>
        <dbReference type="ARBA" id="ARBA00022912"/>
    </source>
</evidence>
<accession>A0AA86TWK9</accession>
<comment type="similarity">
    <text evidence="1">Belongs to the protein-tyrosine phosphatase family. Non-receptor class dual specificity subfamily.</text>
</comment>
<dbReference type="PANTHER" id="PTHR45848:SF4">
    <property type="entry name" value="DUAL SPECIFICITY PROTEIN PHOSPHATASE 12"/>
    <property type="match status" value="1"/>
</dbReference>
<evidence type="ECO:0000313" key="7">
    <source>
        <dbReference type="EMBL" id="CAL6039307.1"/>
    </source>
</evidence>
<dbReference type="AlphaFoldDB" id="A0AA86TWK9"/>
<dbReference type="EMBL" id="CAXDID020000149">
    <property type="protein sequence ID" value="CAL6041227.1"/>
    <property type="molecule type" value="Genomic_DNA"/>
</dbReference>
<evidence type="ECO:0000256" key="3">
    <source>
        <dbReference type="ARBA" id="ARBA00022801"/>
    </source>
</evidence>
<name>A0AA86TWK9_9EUKA</name>
<dbReference type="EMBL" id="CATOUU010000154">
    <property type="protein sequence ID" value="CAI9918268.1"/>
    <property type="molecule type" value="Genomic_DNA"/>
</dbReference>
<evidence type="ECO:0000256" key="1">
    <source>
        <dbReference type="ARBA" id="ARBA00008601"/>
    </source>
</evidence>
<dbReference type="GO" id="GO:0008138">
    <property type="term" value="F:protein tyrosine/serine/threonine phosphatase activity"/>
    <property type="evidence" value="ECO:0007669"/>
    <property type="project" value="TreeGrafter"/>
</dbReference>
<keyword evidence="9" id="KW-1185">Reference proteome</keyword>
<dbReference type="PANTHER" id="PTHR45848">
    <property type="entry name" value="DUAL SPECIFICITY PROTEIN PHOSPHATASE 12 FAMILY MEMBER"/>
    <property type="match status" value="1"/>
</dbReference>
<protein>
    <recommendedName>
        <fullName evidence="2">protein-tyrosine-phosphatase</fullName>
        <ecNumber evidence="2">3.1.3.48</ecNumber>
    </recommendedName>
</protein>